<organism evidence="1 2">
    <name type="scientific">Arcobacter roscoffensis</name>
    <dbReference type="NCBI Taxonomy" id="2961520"/>
    <lineage>
        <taxon>Bacteria</taxon>
        <taxon>Pseudomonadati</taxon>
        <taxon>Campylobacterota</taxon>
        <taxon>Epsilonproteobacteria</taxon>
        <taxon>Campylobacterales</taxon>
        <taxon>Arcobacteraceae</taxon>
        <taxon>Arcobacter</taxon>
    </lineage>
</organism>
<accession>A0ABY5E0S3</accession>
<keyword evidence="2" id="KW-1185">Reference proteome</keyword>
<evidence type="ECO:0000313" key="1">
    <source>
        <dbReference type="EMBL" id="UTJ05310.1"/>
    </source>
</evidence>
<sequence length="70" mass="8115">MKTIQLQIDDKNYESFLNIVNSLKKGFIKNITITDTIESVSDNEQKYYEKLLDNISNDDKIVSSKESIQL</sequence>
<dbReference type="EMBL" id="CP100595">
    <property type="protein sequence ID" value="UTJ05310.1"/>
    <property type="molecule type" value="Genomic_DNA"/>
</dbReference>
<protein>
    <submittedName>
        <fullName evidence="1">Uncharacterized protein</fullName>
    </submittedName>
</protein>
<reference evidence="1" key="1">
    <citation type="submission" date="2022-07" db="EMBL/GenBank/DDBJ databases">
        <title>Arcobacter roscoffensis sp. nov., a marine bacterium isolated from coastal seawater collected from Roscoff, France.</title>
        <authorList>
            <person name="Pascual J."/>
            <person name="Lepeaux C."/>
            <person name="Methner A."/>
            <person name="Overmann J."/>
        </authorList>
    </citation>
    <scope>NUCLEOTIDE SEQUENCE</scope>
    <source>
        <strain evidence="1">ARW1-2F2</strain>
    </source>
</reference>
<dbReference type="RefSeq" id="WP_254575491.1">
    <property type="nucleotide sequence ID" value="NZ_CP100595.1"/>
</dbReference>
<gene>
    <name evidence="1" type="ORF">NJU99_08515</name>
</gene>
<name>A0ABY5E0S3_9BACT</name>
<proteinExistence type="predicted"/>
<evidence type="ECO:0000313" key="2">
    <source>
        <dbReference type="Proteomes" id="UP001060012"/>
    </source>
</evidence>
<dbReference type="Proteomes" id="UP001060012">
    <property type="component" value="Chromosome"/>
</dbReference>